<comment type="function">
    <text evidence="1">Neddylation of cullins play an essential role in the regulation of SCF-type complexes activity.</text>
</comment>
<dbReference type="InterPro" id="IPR014764">
    <property type="entry name" value="DCN-prot"/>
</dbReference>
<dbReference type="Pfam" id="PF03556">
    <property type="entry name" value="Cullin_binding"/>
    <property type="match status" value="1"/>
</dbReference>
<dbReference type="Proteomes" id="UP000015241">
    <property type="component" value="Unassembled WGS sequence"/>
</dbReference>
<dbReference type="PANTHER" id="PTHR12281:SF31">
    <property type="entry name" value="DCN1-LIKE PROTEIN 3"/>
    <property type="match status" value="1"/>
</dbReference>
<dbReference type="eggNOG" id="KOG3077">
    <property type="taxonomic scope" value="Eukaryota"/>
</dbReference>
<dbReference type="InParanoid" id="S8E141"/>
<sequence>MSTNIDQFVSVTGLTPRDAKRYLEKYKRLDVAIDAYYTNPGGLPAERSGVSTTKIGQLFDHYKGAPPLPLARPVLAAEASGTVLDPDVPDGEDMITVDGTISLCGDLNSDPADVVWLAVAYELKSPSMGAWSRKGWTDGLKRLGVDSIAGMQGLLTQLRQKLARDPDYFTHVYNYTFEFSRPPGQRGLALDDAQGFWALLIPHGLQGGALAHIQRDDDVDMTGEEGWKEEYTQWWFDFLNEKGGKGVSKDTWQMFLEFVRSIDSKFEKYDAEAAWPSTIDDFVEYAKARLGS</sequence>
<dbReference type="Gene3D" id="1.10.238.10">
    <property type="entry name" value="EF-hand"/>
    <property type="match status" value="1"/>
</dbReference>
<dbReference type="GO" id="GO:0045116">
    <property type="term" value="P:protein neddylation"/>
    <property type="evidence" value="ECO:0007669"/>
    <property type="project" value="TreeGrafter"/>
</dbReference>
<dbReference type="AlphaFoldDB" id="S8E141"/>
<dbReference type="GO" id="GO:0097602">
    <property type="term" value="F:cullin family protein binding"/>
    <property type="evidence" value="ECO:0007669"/>
    <property type="project" value="TreeGrafter"/>
</dbReference>
<feature type="domain" description="DCUN1" evidence="2">
    <location>
        <begin position="50"/>
        <end position="287"/>
    </location>
</feature>
<keyword evidence="4" id="KW-1185">Reference proteome</keyword>
<evidence type="ECO:0000313" key="4">
    <source>
        <dbReference type="Proteomes" id="UP000015241"/>
    </source>
</evidence>
<protein>
    <recommendedName>
        <fullName evidence="1">Defective in cullin neddylation protein</fullName>
    </recommendedName>
</protein>
<dbReference type="GO" id="GO:0031624">
    <property type="term" value="F:ubiquitin conjugating enzyme binding"/>
    <property type="evidence" value="ECO:0007669"/>
    <property type="project" value="TreeGrafter"/>
</dbReference>
<dbReference type="OrthoDB" id="27198at2759"/>
<dbReference type="GO" id="GO:0032182">
    <property type="term" value="F:ubiquitin-like protein binding"/>
    <property type="evidence" value="ECO:0007669"/>
    <property type="project" value="TreeGrafter"/>
</dbReference>
<dbReference type="EMBL" id="KE504161">
    <property type="protein sequence ID" value="EPS98906.1"/>
    <property type="molecule type" value="Genomic_DNA"/>
</dbReference>
<dbReference type="HOGENOM" id="CLU_047042_0_0_1"/>
<evidence type="ECO:0000256" key="1">
    <source>
        <dbReference type="RuleBase" id="RU410713"/>
    </source>
</evidence>
<dbReference type="Gene3D" id="1.10.238.200">
    <property type="entry name" value="Cullin, PONY binding domain"/>
    <property type="match status" value="1"/>
</dbReference>
<reference evidence="3 4" key="1">
    <citation type="journal article" date="2012" name="Science">
        <title>The Paleozoic origin of enzymatic lignin decomposition reconstructed from 31 fungal genomes.</title>
        <authorList>
            <person name="Floudas D."/>
            <person name="Binder M."/>
            <person name="Riley R."/>
            <person name="Barry K."/>
            <person name="Blanchette R.A."/>
            <person name="Henrissat B."/>
            <person name="Martinez A.T."/>
            <person name="Otillar R."/>
            <person name="Spatafora J.W."/>
            <person name="Yadav J.S."/>
            <person name="Aerts A."/>
            <person name="Benoit I."/>
            <person name="Boyd A."/>
            <person name="Carlson A."/>
            <person name="Copeland A."/>
            <person name="Coutinho P.M."/>
            <person name="de Vries R.P."/>
            <person name="Ferreira P."/>
            <person name="Findley K."/>
            <person name="Foster B."/>
            <person name="Gaskell J."/>
            <person name="Glotzer D."/>
            <person name="Gorecki P."/>
            <person name="Heitman J."/>
            <person name="Hesse C."/>
            <person name="Hori C."/>
            <person name="Igarashi K."/>
            <person name="Jurgens J.A."/>
            <person name="Kallen N."/>
            <person name="Kersten P."/>
            <person name="Kohler A."/>
            <person name="Kuees U."/>
            <person name="Kumar T.K.A."/>
            <person name="Kuo A."/>
            <person name="LaButti K."/>
            <person name="Larrondo L.F."/>
            <person name="Lindquist E."/>
            <person name="Ling A."/>
            <person name="Lombard V."/>
            <person name="Lucas S."/>
            <person name="Lundell T."/>
            <person name="Martin R."/>
            <person name="McLaughlin D.J."/>
            <person name="Morgenstern I."/>
            <person name="Morin E."/>
            <person name="Murat C."/>
            <person name="Nagy L.G."/>
            <person name="Nolan M."/>
            <person name="Ohm R.A."/>
            <person name="Patyshakuliyeva A."/>
            <person name="Rokas A."/>
            <person name="Ruiz-Duenas F.J."/>
            <person name="Sabat G."/>
            <person name="Salamov A."/>
            <person name="Samejima M."/>
            <person name="Schmutz J."/>
            <person name="Slot J.C."/>
            <person name="St John F."/>
            <person name="Stenlid J."/>
            <person name="Sun H."/>
            <person name="Sun S."/>
            <person name="Syed K."/>
            <person name="Tsang A."/>
            <person name="Wiebenga A."/>
            <person name="Young D."/>
            <person name="Pisabarro A."/>
            <person name="Eastwood D.C."/>
            <person name="Martin F."/>
            <person name="Cullen D."/>
            <person name="Grigoriev I.V."/>
            <person name="Hibbett D.S."/>
        </authorList>
    </citation>
    <scope>NUCLEOTIDE SEQUENCE</scope>
    <source>
        <strain evidence="4">FP-58527</strain>
    </source>
</reference>
<dbReference type="Pfam" id="PF14555">
    <property type="entry name" value="UBA_4"/>
    <property type="match status" value="1"/>
</dbReference>
<evidence type="ECO:0000313" key="3">
    <source>
        <dbReference type="EMBL" id="EPS98906.1"/>
    </source>
</evidence>
<proteinExistence type="predicted"/>
<name>S8E141_FOMSC</name>
<dbReference type="InterPro" id="IPR042460">
    <property type="entry name" value="DCN1-like_PONY"/>
</dbReference>
<gene>
    <name evidence="3" type="ORF">FOMPIDRAFT_1051135</name>
</gene>
<dbReference type="InterPro" id="IPR005176">
    <property type="entry name" value="PONY_dom"/>
</dbReference>
<evidence type="ECO:0000259" key="2">
    <source>
        <dbReference type="PROSITE" id="PS51229"/>
    </source>
</evidence>
<dbReference type="STRING" id="743788.S8E141"/>
<dbReference type="FunCoup" id="S8E141">
    <property type="interactions" value="166"/>
</dbReference>
<dbReference type="GO" id="GO:0000151">
    <property type="term" value="C:ubiquitin ligase complex"/>
    <property type="evidence" value="ECO:0007669"/>
    <property type="project" value="TreeGrafter"/>
</dbReference>
<organism evidence="3 4">
    <name type="scientific">Fomitopsis schrenkii</name>
    <name type="common">Brown rot fungus</name>
    <dbReference type="NCBI Taxonomy" id="2126942"/>
    <lineage>
        <taxon>Eukaryota</taxon>
        <taxon>Fungi</taxon>
        <taxon>Dikarya</taxon>
        <taxon>Basidiomycota</taxon>
        <taxon>Agaricomycotina</taxon>
        <taxon>Agaricomycetes</taxon>
        <taxon>Polyporales</taxon>
        <taxon>Fomitopsis</taxon>
    </lineage>
</organism>
<accession>S8E141</accession>
<dbReference type="PROSITE" id="PS51229">
    <property type="entry name" value="DCUN1"/>
    <property type="match status" value="1"/>
</dbReference>
<dbReference type="PANTHER" id="PTHR12281">
    <property type="entry name" value="RP42 RELATED"/>
    <property type="match status" value="1"/>
</dbReference>